<dbReference type="Proteomes" id="UP000828390">
    <property type="component" value="Unassembled WGS sequence"/>
</dbReference>
<reference evidence="1" key="1">
    <citation type="journal article" date="2019" name="bioRxiv">
        <title>The Genome of the Zebra Mussel, Dreissena polymorpha: A Resource for Invasive Species Research.</title>
        <authorList>
            <person name="McCartney M.A."/>
            <person name="Auch B."/>
            <person name="Kono T."/>
            <person name="Mallez S."/>
            <person name="Zhang Y."/>
            <person name="Obille A."/>
            <person name="Becker A."/>
            <person name="Abrahante J.E."/>
            <person name="Garbe J."/>
            <person name="Badalamenti J.P."/>
            <person name="Herman A."/>
            <person name="Mangelson H."/>
            <person name="Liachko I."/>
            <person name="Sullivan S."/>
            <person name="Sone E.D."/>
            <person name="Koren S."/>
            <person name="Silverstein K.A.T."/>
            <person name="Beckman K.B."/>
            <person name="Gohl D.M."/>
        </authorList>
    </citation>
    <scope>NUCLEOTIDE SEQUENCE</scope>
    <source>
        <strain evidence="1">Duluth1</strain>
        <tissue evidence="1">Whole animal</tissue>
    </source>
</reference>
<comment type="caution">
    <text evidence="1">The sequence shown here is derived from an EMBL/GenBank/DDBJ whole genome shotgun (WGS) entry which is preliminary data.</text>
</comment>
<organism evidence="1 2">
    <name type="scientific">Dreissena polymorpha</name>
    <name type="common">Zebra mussel</name>
    <name type="synonym">Mytilus polymorpha</name>
    <dbReference type="NCBI Taxonomy" id="45954"/>
    <lineage>
        <taxon>Eukaryota</taxon>
        <taxon>Metazoa</taxon>
        <taxon>Spiralia</taxon>
        <taxon>Lophotrochozoa</taxon>
        <taxon>Mollusca</taxon>
        <taxon>Bivalvia</taxon>
        <taxon>Autobranchia</taxon>
        <taxon>Heteroconchia</taxon>
        <taxon>Euheterodonta</taxon>
        <taxon>Imparidentia</taxon>
        <taxon>Neoheterodontei</taxon>
        <taxon>Myida</taxon>
        <taxon>Dreissenoidea</taxon>
        <taxon>Dreissenidae</taxon>
        <taxon>Dreissena</taxon>
    </lineage>
</organism>
<evidence type="ECO:0000313" key="2">
    <source>
        <dbReference type="Proteomes" id="UP000828390"/>
    </source>
</evidence>
<evidence type="ECO:0000313" key="1">
    <source>
        <dbReference type="EMBL" id="KAH3875723.1"/>
    </source>
</evidence>
<dbReference type="AlphaFoldDB" id="A0A9D4MFR4"/>
<accession>A0A9D4MFR4</accession>
<name>A0A9D4MFR4_DREPO</name>
<sequence length="106" mass="12477">MMEVTETKQECLAVYIQCWSPKAILKLCEDCVFGKLTALLKPVEKQLRKIHGYELVSLEIVIYWKDFMRCFETIGRYDLSAISTTYYSLINEKLEKRFSSNYITKS</sequence>
<keyword evidence="2" id="KW-1185">Reference proteome</keyword>
<dbReference type="EMBL" id="JAIWYP010000002">
    <property type="protein sequence ID" value="KAH3875723.1"/>
    <property type="molecule type" value="Genomic_DNA"/>
</dbReference>
<reference evidence="1" key="2">
    <citation type="submission" date="2020-11" db="EMBL/GenBank/DDBJ databases">
        <authorList>
            <person name="McCartney M.A."/>
            <person name="Auch B."/>
            <person name="Kono T."/>
            <person name="Mallez S."/>
            <person name="Becker A."/>
            <person name="Gohl D.M."/>
            <person name="Silverstein K.A.T."/>
            <person name="Koren S."/>
            <person name="Bechman K.B."/>
            <person name="Herman A."/>
            <person name="Abrahante J.E."/>
            <person name="Garbe J."/>
        </authorList>
    </citation>
    <scope>NUCLEOTIDE SEQUENCE</scope>
    <source>
        <strain evidence="1">Duluth1</strain>
        <tissue evidence="1">Whole animal</tissue>
    </source>
</reference>
<gene>
    <name evidence="1" type="ORF">DPMN_038999</name>
</gene>
<protein>
    <submittedName>
        <fullName evidence="1">Uncharacterized protein</fullName>
    </submittedName>
</protein>
<proteinExistence type="predicted"/>